<protein>
    <submittedName>
        <fullName evidence="8">Alpha/beta fold hydrolase</fullName>
    </submittedName>
</protein>
<feature type="domain" description="AB hydrolase-1" evidence="6">
    <location>
        <begin position="97"/>
        <end position="298"/>
    </location>
</feature>
<evidence type="ECO:0000256" key="3">
    <source>
        <dbReference type="ARBA" id="ARBA00022801"/>
    </source>
</evidence>
<dbReference type="GO" id="GO:0016787">
    <property type="term" value="F:hydrolase activity"/>
    <property type="evidence" value="ECO:0007669"/>
    <property type="project" value="UniProtKB-KW"/>
</dbReference>
<dbReference type="PANTHER" id="PTHR43248">
    <property type="entry name" value="2-SUCCINYL-6-HYDROXY-2,4-CYCLOHEXADIENE-1-CARBOXYLATE SYNTHASE"/>
    <property type="match status" value="1"/>
</dbReference>
<dbReference type="PANTHER" id="PTHR43248:SF29">
    <property type="entry name" value="TRIPEPTIDYL AMINOPEPTIDASE"/>
    <property type="match status" value="1"/>
</dbReference>
<dbReference type="Pfam" id="PF00561">
    <property type="entry name" value="Abhydrolase_1"/>
    <property type="match status" value="1"/>
</dbReference>
<feature type="region of interest" description="Disordered" evidence="4">
    <location>
        <begin position="495"/>
        <end position="536"/>
    </location>
</feature>
<keyword evidence="9" id="KW-1185">Reference proteome</keyword>
<feature type="chain" id="PRO_5045596663" evidence="5">
    <location>
        <begin position="26"/>
        <end position="536"/>
    </location>
</feature>
<gene>
    <name evidence="8" type="ORF">HKK74_01575</name>
</gene>
<dbReference type="InterPro" id="IPR000073">
    <property type="entry name" value="AB_hydrolase_1"/>
</dbReference>
<evidence type="ECO:0000313" key="9">
    <source>
        <dbReference type="Proteomes" id="UP000805614"/>
    </source>
</evidence>
<evidence type="ECO:0000256" key="4">
    <source>
        <dbReference type="SAM" id="MobiDB-lite"/>
    </source>
</evidence>
<accession>A0ABR7LH65</accession>
<comment type="caution">
    <text evidence="8">The sequence shown here is derived from an EMBL/GenBank/DDBJ whole genome shotgun (WGS) entry which is preliminary data.</text>
</comment>
<proteinExistence type="inferred from homology"/>
<keyword evidence="2 5" id="KW-0732">Signal</keyword>
<evidence type="ECO:0000313" key="8">
    <source>
        <dbReference type="EMBL" id="MBC6464194.1"/>
    </source>
</evidence>
<feature type="compositionally biased region" description="Low complexity" evidence="4">
    <location>
        <begin position="516"/>
        <end position="536"/>
    </location>
</feature>
<evidence type="ECO:0000259" key="6">
    <source>
        <dbReference type="Pfam" id="PF00561"/>
    </source>
</evidence>
<name>A0ABR7LH65_9ACTN</name>
<dbReference type="EMBL" id="JABVEC010000001">
    <property type="protein sequence ID" value="MBC6464194.1"/>
    <property type="molecule type" value="Genomic_DNA"/>
</dbReference>
<evidence type="ECO:0000256" key="1">
    <source>
        <dbReference type="ARBA" id="ARBA00010088"/>
    </source>
</evidence>
<reference evidence="8 9" key="1">
    <citation type="submission" date="2020-06" db="EMBL/GenBank/DDBJ databases">
        <title>Actinomadura xiongansis sp. nov., isolated from soil of Baiyangdian.</title>
        <authorList>
            <person name="Zhang X."/>
        </authorList>
    </citation>
    <scope>NUCLEOTIDE SEQUENCE [LARGE SCALE GENOMIC DNA]</scope>
    <source>
        <strain evidence="8 9">HBUM206468</strain>
    </source>
</reference>
<evidence type="ECO:0000256" key="5">
    <source>
        <dbReference type="SAM" id="SignalP"/>
    </source>
</evidence>
<dbReference type="SUPFAM" id="SSF53474">
    <property type="entry name" value="alpha/beta-Hydrolases"/>
    <property type="match status" value="1"/>
</dbReference>
<evidence type="ECO:0000259" key="7">
    <source>
        <dbReference type="Pfam" id="PF08386"/>
    </source>
</evidence>
<dbReference type="Gene3D" id="3.40.50.1820">
    <property type="entry name" value="alpha/beta hydrolase"/>
    <property type="match status" value="1"/>
</dbReference>
<feature type="domain" description="Peptidase S33 tripeptidyl aminopeptidase-like C-terminal" evidence="7">
    <location>
        <begin position="404"/>
        <end position="508"/>
    </location>
</feature>
<feature type="signal peptide" evidence="5">
    <location>
        <begin position="1"/>
        <end position="25"/>
    </location>
</feature>
<evidence type="ECO:0000256" key="2">
    <source>
        <dbReference type="ARBA" id="ARBA00022729"/>
    </source>
</evidence>
<organism evidence="8 9">
    <name type="scientific">Actinomadura alba</name>
    <dbReference type="NCBI Taxonomy" id="406431"/>
    <lineage>
        <taxon>Bacteria</taxon>
        <taxon>Bacillati</taxon>
        <taxon>Actinomycetota</taxon>
        <taxon>Actinomycetes</taxon>
        <taxon>Streptosporangiales</taxon>
        <taxon>Thermomonosporaceae</taxon>
        <taxon>Actinomadura</taxon>
    </lineage>
</organism>
<dbReference type="Proteomes" id="UP000805614">
    <property type="component" value="Unassembled WGS sequence"/>
</dbReference>
<dbReference type="InterPro" id="IPR013595">
    <property type="entry name" value="Pept_S33_TAP-like_C"/>
</dbReference>
<comment type="similarity">
    <text evidence="1">Belongs to the peptidase S33 family.</text>
</comment>
<keyword evidence="3 8" id="KW-0378">Hydrolase</keyword>
<sequence>MKRLAVMTATVVCLVGTAVGAPARAATTPAKAQAASVGSVAWAPCPADDPALGGLLQGLECGTLSVPLDYRKPHGKQIELALSRAKHTSPDSLYQGVVLLNRGGPGGFGRDLPTRFARGTFGLPTEVGAQYDWIGFDPRGVAGSEPAIACDPSYLYPGKARADYVPANKAEEDAWRARAGAYSADCGAKYAAVLPHLDTENVSRDMDRIRTALGAPQINYFGYSYGTYLGSVYASMYPSRVRRMVLDSVVRPSGVWYEDNLDQNEAFEKRADIFFGWIARHHAVYGLGATAGAVERNYYRGMAKIEKNPVDGRIGPSEYNDIFVADAYRNYTWPDHAQVLADYVLRDDPQGLRDNFGEPAWLDQNSYAIYLAVQCRDASWPRDWSRWHADHSTQYGKGYKFLTWNNAWYNAPCATWPVKGGPPVRVGGDARGPDIVLVQPENDAATPYGGALEVHKRFPSSRLIVEKGGNNHGASLSANGNACLNELVSAYLGDGTRPAARPGPDATCAANPAPEPAFTTSAATAAPAAYEPPLVP</sequence>
<dbReference type="InterPro" id="IPR051601">
    <property type="entry name" value="Serine_prot/Carboxylest_S33"/>
</dbReference>
<dbReference type="Pfam" id="PF08386">
    <property type="entry name" value="Abhydrolase_4"/>
    <property type="match status" value="1"/>
</dbReference>
<dbReference type="InterPro" id="IPR029058">
    <property type="entry name" value="AB_hydrolase_fold"/>
</dbReference>